<dbReference type="AlphaFoldDB" id="K5VDW7"/>
<sequence>MLPARPTPDDSLQTPYPTAYRRVKAFLKVLLKAEVELEPKESCKSFIIELGAQHVAEELRRQPLAYAPNQWPFNRLQDENKGTADWWKELEHHPDACALAVRLRK</sequence>
<accession>K5VDW7</accession>
<evidence type="ECO:0000313" key="1">
    <source>
        <dbReference type="EMBL" id="EKM49293.1"/>
    </source>
</evidence>
<name>K5VDW7_PHACS</name>
<dbReference type="RefSeq" id="XP_007402154.1">
    <property type="nucleotide sequence ID" value="XM_007402092.1"/>
</dbReference>
<reference evidence="1 2" key="1">
    <citation type="journal article" date="2012" name="BMC Genomics">
        <title>Comparative genomics of the white-rot fungi, Phanerochaete carnosa and P. chrysosporium, to elucidate the genetic basis of the distinct wood types they colonize.</title>
        <authorList>
            <person name="Suzuki H."/>
            <person name="MacDonald J."/>
            <person name="Syed K."/>
            <person name="Salamov A."/>
            <person name="Hori C."/>
            <person name="Aerts A."/>
            <person name="Henrissat B."/>
            <person name="Wiebenga A."/>
            <person name="vanKuyk P.A."/>
            <person name="Barry K."/>
            <person name="Lindquist E."/>
            <person name="LaButti K."/>
            <person name="Lapidus A."/>
            <person name="Lucas S."/>
            <person name="Coutinho P."/>
            <person name="Gong Y."/>
            <person name="Samejima M."/>
            <person name="Mahadevan R."/>
            <person name="Abou-Zaid M."/>
            <person name="de Vries R.P."/>
            <person name="Igarashi K."/>
            <person name="Yadav J.S."/>
            <person name="Grigoriev I.V."/>
            <person name="Master E.R."/>
        </authorList>
    </citation>
    <scope>NUCLEOTIDE SEQUENCE [LARGE SCALE GENOMIC DNA]</scope>
    <source>
        <strain evidence="1 2">HHB-10118-sp</strain>
    </source>
</reference>
<dbReference type="Proteomes" id="UP000008370">
    <property type="component" value="Unassembled WGS sequence"/>
</dbReference>
<gene>
    <name evidence="1" type="ORF">PHACADRAFT_201813</name>
</gene>
<evidence type="ECO:0000313" key="2">
    <source>
        <dbReference type="Proteomes" id="UP000008370"/>
    </source>
</evidence>
<dbReference type="InParanoid" id="K5VDW7"/>
<dbReference type="GeneID" id="18911718"/>
<dbReference type="OrthoDB" id="2801221at2759"/>
<protein>
    <submittedName>
        <fullName evidence="1">Uncharacterized protein</fullName>
    </submittedName>
</protein>
<proteinExistence type="predicted"/>
<dbReference type="HOGENOM" id="CLU_2237537_0_0_1"/>
<keyword evidence="2" id="KW-1185">Reference proteome</keyword>
<dbReference type="KEGG" id="pco:PHACADRAFT_201813"/>
<organism evidence="1 2">
    <name type="scientific">Phanerochaete carnosa (strain HHB-10118-sp)</name>
    <name type="common">White-rot fungus</name>
    <name type="synonym">Peniophora carnosa</name>
    <dbReference type="NCBI Taxonomy" id="650164"/>
    <lineage>
        <taxon>Eukaryota</taxon>
        <taxon>Fungi</taxon>
        <taxon>Dikarya</taxon>
        <taxon>Basidiomycota</taxon>
        <taxon>Agaricomycotina</taxon>
        <taxon>Agaricomycetes</taxon>
        <taxon>Polyporales</taxon>
        <taxon>Phanerochaetaceae</taxon>
        <taxon>Phanerochaete</taxon>
    </lineage>
</organism>
<dbReference type="EMBL" id="JH930490">
    <property type="protein sequence ID" value="EKM49293.1"/>
    <property type="molecule type" value="Genomic_DNA"/>
</dbReference>